<organism evidence="5 6">
    <name type="scientific">Caldimonas brevitalea</name>
    <dbReference type="NCBI Taxonomy" id="413882"/>
    <lineage>
        <taxon>Bacteria</taxon>
        <taxon>Pseudomonadati</taxon>
        <taxon>Pseudomonadota</taxon>
        <taxon>Betaproteobacteria</taxon>
        <taxon>Burkholderiales</taxon>
        <taxon>Sphaerotilaceae</taxon>
        <taxon>Caldimonas</taxon>
    </lineage>
</organism>
<dbReference type="Gene3D" id="3.30.360.10">
    <property type="entry name" value="Dihydrodipicolinate Reductase, domain 2"/>
    <property type="match status" value="1"/>
</dbReference>
<comment type="similarity">
    <text evidence="1">Belongs to the Gfo/Idh/MocA family.</text>
</comment>
<dbReference type="AlphaFoldDB" id="A0A0G3BSD5"/>
<dbReference type="KEGG" id="pbh:AAW51_3600"/>
<keyword evidence="2" id="KW-0560">Oxidoreductase</keyword>
<reference evidence="5 6" key="1">
    <citation type="submission" date="2015-05" db="EMBL/GenBank/DDBJ databases">
        <authorList>
            <person name="Tang B."/>
            <person name="Yu Y."/>
        </authorList>
    </citation>
    <scope>NUCLEOTIDE SEQUENCE [LARGE SCALE GENOMIC DNA]</scope>
    <source>
        <strain evidence="5 6">DSM 7029</strain>
    </source>
</reference>
<protein>
    <submittedName>
        <fullName evidence="5">Oxidoreductase</fullName>
    </submittedName>
</protein>
<dbReference type="InterPro" id="IPR051317">
    <property type="entry name" value="Gfo/Idh/MocA_oxidoreduct"/>
</dbReference>
<keyword evidence="6" id="KW-1185">Reference proteome</keyword>
<dbReference type="OrthoDB" id="9774191at2"/>
<dbReference type="SUPFAM" id="SSF51735">
    <property type="entry name" value="NAD(P)-binding Rossmann-fold domains"/>
    <property type="match status" value="1"/>
</dbReference>
<dbReference type="EMBL" id="CP011371">
    <property type="protein sequence ID" value="AKJ30291.1"/>
    <property type="molecule type" value="Genomic_DNA"/>
</dbReference>
<gene>
    <name evidence="5" type="ORF">AAW51_3600</name>
</gene>
<dbReference type="InterPro" id="IPR004104">
    <property type="entry name" value="Gfo/Idh/MocA-like_OxRdtase_C"/>
</dbReference>
<dbReference type="Gene3D" id="3.40.50.720">
    <property type="entry name" value="NAD(P)-binding Rossmann-like Domain"/>
    <property type="match status" value="1"/>
</dbReference>
<dbReference type="PANTHER" id="PTHR43708:SF5">
    <property type="entry name" value="CONSERVED EXPRESSED OXIDOREDUCTASE (EUROFUNG)-RELATED"/>
    <property type="match status" value="1"/>
</dbReference>
<name>A0A0G3BSD5_9BURK</name>
<dbReference type="STRING" id="413882.AAW51_3600"/>
<dbReference type="GO" id="GO:0016491">
    <property type="term" value="F:oxidoreductase activity"/>
    <property type="evidence" value="ECO:0007669"/>
    <property type="project" value="UniProtKB-KW"/>
</dbReference>
<dbReference type="PATRIC" id="fig|413882.6.peg.3760"/>
<accession>A0A0G3BSD5</accession>
<dbReference type="RefSeq" id="WP_047195692.1">
    <property type="nucleotide sequence ID" value="NZ_CP011371.1"/>
</dbReference>
<evidence type="ECO:0000256" key="1">
    <source>
        <dbReference type="ARBA" id="ARBA00010928"/>
    </source>
</evidence>
<feature type="domain" description="Gfo/Idh/MocA-like oxidoreductase C-terminal" evidence="4">
    <location>
        <begin position="133"/>
        <end position="344"/>
    </location>
</feature>
<evidence type="ECO:0000259" key="3">
    <source>
        <dbReference type="Pfam" id="PF01408"/>
    </source>
</evidence>
<dbReference type="Pfam" id="PF02894">
    <property type="entry name" value="GFO_IDH_MocA_C"/>
    <property type="match status" value="1"/>
</dbReference>
<evidence type="ECO:0000259" key="4">
    <source>
        <dbReference type="Pfam" id="PF02894"/>
    </source>
</evidence>
<dbReference type="Proteomes" id="UP000035352">
    <property type="component" value="Chromosome"/>
</dbReference>
<evidence type="ECO:0000256" key="2">
    <source>
        <dbReference type="ARBA" id="ARBA00023002"/>
    </source>
</evidence>
<dbReference type="GO" id="GO:0000166">
    <property type="term" value="F:nucleotide binding"/>
    <property type="evidence" value="ECO:0007669"/>
    <property type="project" value="InterPro"/>
</dbReference>
<dbReference type="InterPro" id="IPR036291">
    <property type="entry name" value="NAD(P)-bd_dom_sf"/>
</dbReference>
<dbReference type="NCBIfam" id="NF008607">
    <property type="entry name" value="PRK11579.1"/>
    <property type="match status" value="1"/>
</dbReference>
<evidence type="ECO:0000313" key="5">
    <source>
        <dbReference type="EMBL" id="AKJ30291.1"/>
    </source>
</evidence>
<feature type="domain" description="Gfo/Idh/MocA-like oxidoreductase N-terminal" evidence="3">
    <location>
        <begin position="4"/>
        <end position="121"/>
    </location>
</feature>
<sequence>MNTLRVGLLGYGYASKTFHAPLIAGVPGLQLAAVSSRDAAKVHADWPGLTVEPTPEALIARPDLDLIVVPTPNPTHHPLAKAALLAGKHVVVDKPFTVTLAEARELDALARHRRRVLSVFHNRRWDGDFLGLRALLDAGSLGRVVHFESHFDRFRPQVRARWREQSGPGAGLWYDLGPHLVDQALQLFGVPDAVTLDLAVLRDGAETDDYFHAQLRYERLRVVLHASSLSAAPGPRFVMHGTRGSYVKHGLDPQEDLLKGGARPSLQALGDWGSDSEPGRLTLEDTSQQAVAAPAGNHLAYYAALRDALWSGGPPPVTAEDAIAVMAVIEAGSRSAAERREVALQRLPGLPREAA</sequence>
<dbReference type="InterPro" id="IPR000683">
    <property type="entry name" value="Gfo/Idh/MocA-like_OxRdtase_N"/>
</dbReference>
<proteinExistence type="inferred from homology"/>
<dbReference type="PANTHER" id="PTHR43708">
    <property type="entry name" value="CONSERVED EXPRESSED OXIDOREDUCTASE (EUROFUNG)"/>
    <property type="match status" value="1"/>
</dbReference>
<dbReference type="Pfam" id="PF01408">
    <property type="entry name" value="GFO_IDH_MocA"/>
    <property type="match status" value="1"/>
</dbReference>
<evidence type="ECO:0000313" key="6">
    <source>
        <dbReference type="Proteomes" id="UP000035352"/>
    </source>
</evidence>